<evidence type="ECO:0000256" key="6">
    <source>
        <dbReference type="SAM" id="Phobius"/>
    </source>
</evidence>
<dbReference type="InterPro" id="IPR011701">
    <property type="entry name" value="MFS"/>
</dbReference>
<reference evidence="8" key="1">
    <citation type="submission" date="2022-06" db="EMBL/GenBank/DDBJ databases">
        <title>Genome sequencing of Brevibacillus sp. BB3-R1.</title>
        <authorList>
            <person name="Heo J."/>
            <person name="Lee D."/>
            <person name="Won M."/>
            <person name="Han B.-H."/>
            <person name="Hong S.-B."/>
            <person name="Kwon S.-W."/>
        </authorList>
    </citation>
    <scope>NUCLEOTIDE SEQUENCE</scope>
    <source>
        <strain evidence="8">BB3-R1</strain>
    </source>
</reference>
<feature type="transmembrane region" description="Helical" evidence="6">
    <location>
        <begin position="295"/>
        <end position="312"/>
    </location>
</feature>
<feature type="domain" description="Major facilitator superfamily (MFS) profile" evidence="7">
    <location>
        <begin position="21"/>
        <end position="405"/>
    </location>
</feature>
<dbReference type="InterPro" id="IPR020846">
    <property type="entry name" value="MFS_dom"/>
</dbReference>
<feature type="transmembrane region" description="Helical" evidence="6">
    <location>
        <begin position="88"/>
        <end position="111"/>
    </location>
</feature>
<evidence type="ECO:0000313" key="9">
    <source>
        <dbReference type="Proteomes" id="UP001056500"/>
    </source>
</evidence>
<dbReference type="PROSITE" id="PS50850">
    <property type="entry name" value="MFS"/>
    <property type="match status" value="1"/>
</dbReference>
<evidence type="ECO:0000256" key="3">
    <source>
        <dbReference type="ARBA" id="ARBA00022692"/>
    </source>
</evidence>
<protein>
    <submittedName>
        <fullName evidence="8">MFS transporter</fullName>
    </submittedName>
</protein>
<keyword evidence="9" id="KW-1185">Reference proteome</keyword>
<gene>
    <name evidence="8" type="ORF">NDK47_05080</name>
</gene>
<dbReference type="SUPFAM" id="SSF103473">
    <property type="entry name" value="MFS general substrate transporter"/>
    <property type="match status" value="1"/>
</dbReference>
<feature type="transmembrane region" description="Helical" evidence="6">
    <location>
        <begin position="21"/>
        <end position="43"/>
    </location>
</feature>
<name>A0ABY4WHR4_9BACL</name>
<keyword evidence="5 6" id="KW-0472">Membrane</keyword>
<evidence type="ECO:0000259" key="7">
    <source>
        <dbReference type="PROSITE" id="PS50850"/>
    </source>
</evidence>
<dbReference type="RefSeq" id="WP_251873783.1">
    <property type="nucleotide sequence ID" value="NZ_CP098755.1"/>
</dbReference>
<dbReference type="Proteomes" id="UP001056500">
    <property type="component" value="Chromosome"/>
</dbReference>
<dbReference type="PANTHER" id="PTHR23506:SF23">
    <property type="entry name" value="GH10249P"/>
    <property type="match status" value="1"/>
</dbReference>
<feature type="transmembrane region" description="Helical" evidence="6">
    <location>
        <begin position="318"/>
        <end position="336"/>
    </location>
</feature>
<evidence type="ECO:0000256" key="1">
    <source>
        <dbReference type="ARBA" id="ARBA00004651"/>
    </source>
</evidence>
<feature type="transmembrane region" description="Helical" evidence="6">
    <location>
        <begin position="382"/>
        <end position="401"/>
    </location>
</feature>
<comment type="subcellular location">
    <subcellularLocation>
        <location evidence="1">Cell membrane</location>
        <topology evidence="1">Multi-pass membrane protein</topology>
    </subcellularLocation>
</comment>
<evidence type="ECO:0000256" key="4">
    <source>
        <dbReference type="ARBA" id="ARBA00022989"/>
    </source>
</evidence>
<organism evidence="8 9">
    <name type="scientific">Brevibacillus ruminantium</name>
    <dbReference type="NCBI Taxonomy" id="2950604"/>
    <lineage>
        <taxon>Bacteria</taxon>
        <taxon>Bacillati</taxon>
        <taxon>Bacillota</taxon>
        <taxon>Bacilli</taxon>
        <taxon>Bacillales</taxon>
        <taxon>Paenibacillaceae</taxon>
        <taxon>Brevibacillus</taxon>
    </lineage>
</organism>
<dbReference type="InterPro" id="IPR050930">
    <property type="entry name" value="MFS_Vesicular_Transporter"/>
</dbReference>
<evidence type="ECO:0000313" key="8">
    <source>
        <dbReference type="EMBL" id="USG66675.1"/>
    </source>
</evidence>
<evidence type="ECO:0000256" key="5">
    <source>
        <dbReference type="ARBA" id="ARBA00023136"/>
    </source>
</evidence>
<sequence length="414" mass="45256">MKRMEHMSKQRKMHAPRGKTEVIMLAMVTALCMMGDSMLYVVLPLYWQEAGLDSLWQVGVLLSINRFIRVPLNPLVSKWYEHSGGRSGLLLAVVLAVVSTAAYSLQGFWLWLIMRGLWGLAWTFLRLGAYSLIVEVSDDGNRGHLMGLYNGLYRLGSLVGMVGGAILAAWGGITVASLVFAVASLLAFFPVLFIRPSFGTAPNRTGREAVSPFHWKKSMAVTMLTGLFVAMCFQGMFTASLSRLIEYFHPTILVSGLVVGAAVLAGVVQGVRWLWEPWAAPWFGRLSDRYGRRRLFVMAMLAASVLFGSAAISLPLSLFLLVLLGIQFSATILTTVMDTLAADEAARMSNRSSTMMVYSVMTDLGAALGPLLAFWLEEGIGLPFMYAGISFSLLLVTFGWLGKRGVTAHGSQDA</sequence>
<dbReference type="Gene3D" id="1.20.1250.20">
    <property type="entry name" value="MFS general substrate transporter like domains"/>
    <property type="match status" value="2"/>
</dbReference>
<keyword evidence="3 6" id="KW-0812">Transmembrane</keyword>
<keyword evidence="4 6" id="KW-1133">Transmembrane helix</keyword>
<evidence type="ECO:0000256" key="2">
    <source>
        <dbReference type="ARBA" id="ARBA00022448"/>
    </source>
</evidence>
<feature type="transmembrane region" description="Helical" evidence="6">
    <location>
        <begin position="219"/>
        <end position="240"/>
    </location>
</feature>
<feature type="transmembrane region" description="Helical" evidence="6">
    <location>
        <begin position="155"/>
        <end position="173"/>
    </location>
</feature>
<dbReference type="InterPro" id="IPR036259">
    <property type="entry name" value="MFS_trans_sf"/>
</dbReference>
<feature type="transmembrane region" description="Helical" evidence="6">
    <location>
        <begin position="179"/>
        <end position="198"/>
    </location>
</feature>
<feature type="transmembrane region" description="Helical" evidence="6">
    <location>
        <begin position="357"/>
        <end position="376"/>
    </location>
</feature>
<feature type="transmembrane region" description="Helical" evidence="6">
    <location>
        <begin position="252"/>
        <end position="275"/>
    </location>
</feature>
<dbReference type="Pfam" id="PF07690">
    <property type="entry name" value="MFS_1"/>
    <property type="match status" value="2"/>
</dbReference>
<dbReference type="EMBL" id="CP098755">
    <property type="protein sequence ID" value="USG66675.1"/>
    <property type="molecule type" value="Genomic_DNA"/>
</dbReference>
<keyword evidence="2" id="KW-0813">Transport</keyword>
<proteinExistence type="predicted"/>
<dbReference type="PANTHER" id="PTHR23506">
    <property type="entry name" value="GH10249P"/>
    <property type="match status" value="1"/>
</dbReference>
<accession>A0ABY4WHR4</accession>